<sequence length="33" mass="3825">MKKGITPREESYSKWYLDIVEQAELAENSPVRG</sequence>
<evidence type="ECO:0000313" key="2">
    <source>
        <dbReference type="Proteomes" id="UP000053469"/>
    </source>
</evidence>
<name>A0A101GYM6_9BACT</name>
<accession>A0A101GYM6</accession>
<proteinExistence type="predicted"/>
<dbReference type="GO" id="GO:0016874">
    <property type="term" value="F:ligase activity"/>
    <property type="evidence" value="ECO:0007669"/>
    <property type="project" value="UniProtKB-KW"/>
</dbReference>
<dbReference type="EMBL" id="LGGI01000048">
    <property type="protein sequence ID" value="KUK67039.1"/>
    <property type="molecule type" value="Genomic_DNA"/>
</dbReference>
<organism evidence="1 2">
    <name type="scientific">candidate division WS6 bacterium 36_33</name>
    <dbReference type="NCBI Taxonomy" id="1641388"/>
    <lineage>
        <taxon>Bacteria</taxon>
        <taxon>Candidatus Dojkabacteria</taxon>
    </lineage>
</organism>
<protein>
    <submittedName>
        <fullName evidence="1">Proline--tRNA ligase</fullName>
    </submittedName>
</protein>
<comment type="caution">
    <text evidence="1">The sequence shown here is derived from an EMBL/GenBank/DDBJ whole genome shotgun (WGS) entry which is preliminary data.</text>
</comment>
<reference evidence="2" key="1">
    <citation type="journal article" date="2015" name="MBio">
        <title>Genome-Resolved Metagenomic Analysis Reveals Roles for Candidate Phyla and Other Microbial Community Members in Biogeochemical Transformations in Oil Reservoirs.</title>
        <authorList>
            <person name="Hu P."/>
            <person name="Tom L."/>
            <person name="Singh A."/>
            <person name="Thomas B.C."/>
            <person name="Baker B.J."/>
            <person name="Piceno Y.M."/>
            <person name="Andersen G.L."/>
            <person name="Banfield J.F."/>
        </authorList>
    </citation>
    <scope>NUCLEOTIDE SEQUENCE [LARGE SCALE GENOMIC DNA]</scope>
</reference>
<feature type="non-terminal residue" evidence="1">
    <location>
        <position position="33"/>
    </location>
</feature>
<gene>
    <name evidence="1" type="ORF">XD87_0370</name>
</gene>
<evidence type="ECO:0000313" key="1">
    <source>
        <dbReference type="EMBL" id="KUK67039.1"/>
    </source>
</evidence>
<keyword evidence="1" id="KW-0436">Ligase</keyword>
<dbReference type="AlphaFoldDB" id="A0A101GYM6"/>
<dbReference type="Proteomes" id="UP000053469">
    <property type="component" value="Unassembled WGS sequence"/>
</dbReference>